<proteinExistence type="predicted"/>
<name>A0A1G6V1A1_9EURY</name>
<keyword evidence="2" id="KW-0808">Transferase</keyword>
<accession>A0A1G6V1A1</accession>
<dbReference type="GO" id="GO:0032259">
    <property type="term" value="P:methylation"/>
    <property type="evidence" value="ECO:0007669"/>
    <property type="project" value="UniProtKB-KW"/>
</dbReference>
<dbReference type="Proteomes" id="UP000324021">
    <property type="component" value="Unassembled WGS sequence"/>
</dbReference>
<gene>
    <name evidence="2" type="ORF">SAMN05192552_102434</name>
</gene>
<protein>
    <submittedName>
        <fullName evidence="2">Methyltransferase domain-containing protein</fullName>
    </submittedName>
</protein>
<dbReference type="GO" id="GO:0008757">
    <property type="term" value="F:S-adenosylmethionine-dependent methyltransferase activity"/>
    <property type="evidence" value="ECO:0007669"/>
    <property type="project" value="InterPro"/>
</dbReference>
<dbReference type="SUPFAM" id="SSF53335">
    <property type="entry name" value="S-adenosyl-L-methionine-dependent methyltransferases"/>
    <property type="match status" value="1"/>
</dbReference>
<keyword evidence="2" id="KW-0489">Methyltransferase</keyword>
<dbReference type="PANTHER" id="PTHR43861">
    <property type="entry name" value="TRANS-ACONITATE 2-METHYLTRANSFERASE-RELATED"/>
    <property type="match status" value="1"/>
</dbReference>
<dbReference type="PANTHER" id="PTHR43861:SF1">
    <property type="entry name" value="TRANS-ACONITATE 2-METHYLTRANSFERASE"/>
    <property type="match status" value="1"/>
</dbReference>
<dbReference type="EMBL" id="FMZP01000024">
    <property type="protein sequence ID" value="SDD46655.1"/>
    <property type="molecule type" value="Genomic_DNA"/>
</dbReference>
<dbReference type="AlphaFoldDB" id="A0A1G6V1A1"/>
<evidence type="ECO:0000313" key="3">
    <source>
        <dbReference type="Proteomes" id="UP000324021"/>
    </source>
</evidence>
<feature type="domain" description="Methyltransferase type 11" evidence="1">
    <location>
        <begin position="44"/>
        <end position="139"/>
    </location>
</feature>
<dbReference type="Pfam" id="PF08241">
    <property type="entry name" value="Methyltransf_11"/>
    <property type="match status" value="1"/>
</dbReference>
<reference evidence="2 3" key="1">
    <citation type="submission" date="2016-10" db="EMBL/GenBank/DDBJ databases">
        <authorList>
            <person name="Varghese N."/>
            <person name="Submissions S."/>
        </authorList>
    </citation>
    <scope>NUCLEOTIDE SEQUENCE [LARGE SCALE GENOMIC DNA]</scope>
    <source>
        <strain evidence="2 3">CDM_1</strain>
    </source>
</reference>
<dbReference type="Gene3D" id="3.40.50.150">
    <property type="entry name" value="Vaccinia Virus protein VP39"/>
    <property type="match status" value="1"/>
</dbReference>
<dbReference type="InterPro" id="IPR029063">
    <property type="entry name" value="SAM-dependent_MTases_sf"/>
</dbReference>
<evidence type="ECO:0000313" key="2">
    <source>
        <dbReference type="EMBL" id="SDD46655.1"/>
    </source>
</evidence>
<sequence length="227" mass="25729">MGELKDLFNRWAMEDLDQEMATAHRRTASDALDQIPLSPGDRVLDIGTGNGFAARILASQEPRAHVYGIDLSPEMVRKADLHEHESNTEYVVGDLHSLPVVDNVFEYVFMMDVIQYSPNPEQALSEVRRVIKPNGQLYCANLFYEEVVDAQPELADREGIHQCWSEHEFRDIFRVCGFSSVQQSHIPDMEVTIPSEEACKQMGWESRTQAETVYRELGTLLTIGAVN</sequence>
<dbReference type="CDD" id="cd02440">
    <property type="entry name" value="AdoMet_MTases"/>
    <property type="match status" value="1"/>
</dbReference>
<dbReference type="InterPro" id="IPR013216">
    <property type="entry name" value="Methyltransf_11"/>
</dbReference>
<evidence type="ECO:0000259" key="1">
    <source>
        <dbReference type="Pfam" id="PF08241"/>
    </source>
</evidence>
<organism evidence="2 3">
    <name type="scientific">Natrinema hispanicum</name>
    <dbReference type="NCBI Taxonomy" id="392421"/>
    <lineage>
        <taxon>Archaea</taxon>
        <taxon>Methanobacteriati</taxon>
        <taxon>Methanobacteriota</taxon>
        <taxon>Stenosarchaea group</taxon>
        <taxon>Halobacteria</taxon>
        <taxon>Halobacteriales</taxon>
        <taxon>Natrialbaceae</taxon>
        <taxon>Natrinema</taxon>
    </lineage>
</organism>